<comment type="caution">
    <text evidence="3">The sequence shown here is derived from an EMBL/GenBank/DDBJ whole genome shotgun (WGS) entry which is preliminary data.</text>
</comment>
<feature type="region of interest" description="Disordered" evidence="1">
    <location>
        <begin position="1"/>
        <end position="28"/>
    </location>
</feature>
<reference evidence="4" key="1">
    <citation type="journal article" date="2019" name="Int. J. Syst. Evol. Microbiol.">
        <title>The Global Catalogue of Microorganisms (GCM) 10K type strain sequencing project: providing services to taxonomists for standard genome sequencing and annotation.</title>
        <authorList>
            <consortium name="The Broad Institute Genomics Platform"/>
            <consortium name="The Broad Institute Genome Sequencing Center for Infectious Disease"/>
            <person name="Wu L."/>
            <person name="Ma J."/>
        </authorList>
    </citation>
    <scope>NUCLEOTIDE SEQUENCE [LARGE SCALE GENOMIC DNA]</scope>
    <source>
        <strain evidence="4">CGMCC 1.12470</strain>
    </source>
</reference>
<name>A0ABW4IYM8_9ACTN</name>
<dbReference type="Proteomes" id="UP001597261">
    <property type="component" value="Unassembled WGS sequence"/>
</dbReference>
<evidence type="ECO:0000313" key="4">
    <source>
        <dbReference type="Proteomes" id="UP001597261"/>
    </source>
</evidence>
<dbReference type="PANTHER" id="PTHR40086">
    <property type="entry name" value="PHOSPHOTRANSFERASE YTMP-RELATED"/>
    <property type="match status" value="1"/>
</dbReference>
<dbReference type="Pfam" id="PF01636">
    <property type="entry name" value="APH"/>
    <property type="match status" value="1"/>
</dbReference>
<organism evidence="3 4">
    <name type="scientific">Streptomyces caeni</name>
    <dbReference type="NCBI Taxonomy" id="2307231"/>
    <lineage>
        <taxon>Bacteria</taxon>
        <taxon>Bacillati</taxon>
        <taxon>Actinomycetota</taxon>
        <taxon>Actinomycetes</taxon>
        <taxon>Kitasatosporales</taxon>
        <taxon>Streptomycetaceae</taxon>
        <taxon>Streptomyces</taxon>
    </lineage>
</organism>
<dbReference type="Gene3D" id="3.90.1200.10">
    <property type="match status" value="1"/>
</dbReference>
<feature type="domain" description="Aminoglycoside phosphotransferase" evidence="2">
    <location>
        <begin position="95"/>
        <end position="262"/>
    </location>
</feature>
<evidence type="ECO:0000313" key="3">
    <source>
        <dbReference type="EMBL" id="MFD1661378.1"/>
    </source>
</evidence>
<dbReference type="EMBL" id="JBHUDX010000074">
    <property type="protein sequence ID" value="MFD1661378.1"/>
    <property type="molecule type" value="Genomic_DNA"/>
</dbReference>
<evidence type="ECO:0000256" key="1">
    <source>
        <dbReference type="SAM" id="MobiDB-lite"/>
    </source>
</evidence>
<gene>
    <name evidence="3" type="ORF">ACFSL4_25030</name>
</gene>
<dbReference type="InterPro" id="IPR002575">
    <property type="entry name" value="Aminoglycoside_PTrfase"/>
</dbReference>
<dbReference type="SUPFAM" id="SSF56112">
    <property type="entry name" value="Protein kinase-like (PK-like)"/>
    <property type="match status" value="1"/>
</dbReference>
<accession>A0ABW4IYM8</accession>
<protein>
    <submittedName>
        <fullName evidence="3">Phosphotransferase</fullName>
    </submittedName>
</protein>
<feature type="region of interest" description="Disordered" evidence="1">
    <location>
        <begin position="351"/>
        <end position="387"/>
    </location>
</feature>
<dbReference type="PANTHER" id="PTHR40086:SF1">
    <property type="entry name" value="CELL CYCLE REGULATOR CCRZ"/>
    <property type="match status" value="1"/>
</dbReference>
<dbReference type="InterPro" id="IPR011009">
    <property type="entry name" value="Kinase-like_dom_sf"/>
</dbReference>
<dbReference type="RefSeq" id="WP_381087146.1">
    <property type="nucleotide sequence ID" value="NZ_JBHUDX010000074.1"/>
</dbReference>
<sequence length="387" mass="43125">MQAEHVSSPARERAAEMSGDPSAVEGPLEGYHHETYVIPLPAEVAGAHPGRGKCREPRSDLLWFDRRCFASEETLLSALQGRITGIPELIEVADGVRLQRFVEGRTLGSLYRSGHEVPDSIAAQILDLFRQLARVGPGSLDVERQCRPEDRSAEGDTAGFLERLVCFAEERVYRENLERFPGLFASLGLDDDCFTRLRRHVAGLRERPFCLLHADLHRENFVVDLQGRLWTIDWELAMVGDPLYDLATHLHLMRYPKAQHDLMAKRWCEVMEEERSGSTEGWEEDLPRLLDFKRAQSVFTDVVRATQVLDARPDSAGPVGEQEAVRLRQVLAAAARPLGLDTVPTPGEVMSSLSRWRPPGALSRGVTTASVARRTHAGGAPGRPRST</sequence>
<evidence type="ECO:0000259" key="2">
    <source>
        <dbReference type="Pfam" id="PF01636"/>
    </source>
</evidence>
<dbReference type="InterPro" id="IPR052077">
    <property type="entry name" value="CcrZ_PhaseVar_Mediator"/>
</dbReference>
<proteinExistence type="predicted"/>
<keyword evidence="4" id="KW-1185">Reference proteome</keyword>